<evidence type="ECO:0000313" key="3">
    <source>
        <dbReference type="Proteomes" id="UP001447857"/>
    </source>
</evidence>
<keyword evidence="1" id="KW-0812">Transmembrane</keyword>
<protein>
    <submittedName>
        <fullName evidence="2">Uncharacterized protein</fullName>
    </submittedName>
</protein>
<evidence type="ECO:0000313" key="2">
    <source>
        <dbReference type="EMBL" id="WXK51639.1"/>
    </source>
</evidence>
<gene>
    <name evidence="2" type="ORF">V6624_08360</name>
</gene>
<sequence>MKIVFLILLVLIIVLGYNLIQYMSFNFNSEGNYFDETNMIVYKEQTKEVLIMGTVLLTFCLSVCSYYLWKLKNKKSENQ</sequence>
<evidence type="ECO:0000256" key="1">
    <source>
        <dbReference type="SAM" id="Phobius"/>
    </source>
</evidence>
<dbReference type="RefSeq" id="WP_162614946.1">
    <property type="nucleotide sequence ID" value="NZ_CP147988.1"/>
</dbReference>
<name>A0ABZ2QBB5_9FLAO</name>
<organism evidence="2 3">
    <name type="scientific">Flavobacterium ginsenosidimutans</name>
    <dbReference type="NCBI Taxonomy" id="687844"/>
    <lineage>
        <taxon>Bacteria</taxon>
        <taxon>Pseudomonadati</taxon>
        <taxon>Bacteroidota</taxon>
        <taxon>Flavobacteriia</taxon>
        <taxon>Flavobacteriales</taxon>
        <taxon>Flavobacteriaceae</taxon>
        <taxon>Flavobacterium</taxon>
    </lineage>
</organism>
<keyword evidence="1" id="KW-0472">Membrane</keyword>
<accession>A0ABZ2QBB5</accession>
<proteinExistence type="predicted"/>
<reference evidence="2 3" key="1">
    <citation type="submission" date="2024-02" db="EMBL/GenBank/DDBJ databases">
        <title>complete genome of Flavobacterium ginsenosidimutans Str. YTB16.</title>
        <authorList>
            <person name="Wang Q."/>
        </authorList>
    </citation>
    <scope>NUCLEOTIDE SEQUENCE [LARGE SCALE GENOMIC DNA]</scope>
    <source>
        <strain evidence="2 3">YTB16</strain>
    </source>
</reference>
<dbReference type="Proteomes" id="UP001447857">
    <property type="component" value="Chromosome"/>
</dbReference>
<keyword evidence="1" id="KW-1133">Transmembrane helix</keyword>
<keyword evidence="3" id="KW-1185">Reference proteome</keyword>
<feature type="transmembrane region" description="Helical" evidence="1">
    <location>
        <begin position="49"/>
        <end position="69"/>
    </location>
</feature>
<dbReference type="EMBL" id="CP147988">
    <property type="protein sequence ID" value="WXK51639.1"/>
    <property type="molecule type" value="Genomic_DNA"/>
</dbReference>